<dbReference type="InParanoid" id="A0A0C3F3F8"/>
<name>A0A0C3F3F8_PILCF</name>
<keyword evidence="3" id="KW-1185">Reference proteome</keyword>
<evidence type="ECO:0000313" key="3">
    <source>
        <dbReference type="Proteomes" id="UP000054166"/>
    </source>
</evidence>
<dbReference type="AlphaFoldDB" id="A0A0C3F3F8"/>
<reference evidence="2 3" key="1">
    <citation type="submission" date="2014-04" db="EMBL/GenBank/DDBJ databases">
        <authorList>
            <consortium name="DOE Joint Genome Institute"/>
            <person name="Kuo A."/>
            <person name="Tarkka M."/>
            <person name="Buscot F."/>
            <person name="Kohler A."/>
            <person name="Nagy L.G."/>
            <person name="Floudas D."/>
            <person name="Copeland A."/>
            <person name="Barry K.W."/>
            <person name="Cichocki N."/>
            <person name="Veneault-Fourrey C."/>
            <person name="LaButti K."/>
            <person name="Lindquist E.A."/>
            <person name="Lipzen A."/>
            <person name="Lundell T."/>
            <person name="Morin E."/>
            <person name="Murat C."/>
            <person name="Sun H."/>
            <person name="Tunlid A."/>
            <person name="Henrissat B."/>
            <person name="Grigoriev I.V."/>
            <person name="Hibbett D.S."/>
            <person name="Martin F."/>
            <person name="Nordberg H.P."/>
            <person name="Cantor M.N."/>
            <person name="Hua S.X."/>
        </authorList>
    </citation>
    <scope>NUCLEOTIDE SEQUENCE [LARGE SCALE GENOMIC DNA]</scope>
    <source>
        <strain evidence="2 3">F 1598</strain>
    </source>
</reference>
<protein>
    <submittedName>
        <fullName evidence="2">Uncharacterized protein</fullName>
    </submittedName>
</protein>
<gene>
    <name evidence="2" type="ORF">PILCRDRAFT_702748</name>
</gene>
<dbReference type="EMBL" id="KN833060">
    <property type="protein sequence ID" value="KIM74476.1"/>
    <property type="molecule type" value="Genomic_DNA"/>
</dbReference>
<keyword evidence="1" id="KW-1133">Transmembrane helix</keyword>
<feature type="transmembrane region" description="Helical" evidence="1">
    <location>
        <begin position="20"/>
        <end position="43"/>
    </location>
</feature>
<sequence>MGPQLKKGPSYRSIRNSNSVFSTMGTFPLCFASPNSILILFLISSQQPHSLPPTHPDPCALHTHIASTLTHSSLPSALLPISPPAFLTCL</sequence>
<reference evidence="3" key="2">
    <citation type="submission" date="2015-01" db="EMBL/GenBank/DDBJ databases">
        <title>Evolutionary Origins and Diversification of the Mycorrhizal Mutualists.</title>
        <authorList>
            <consortium name="DOE Joint Genome Institute"/>
            <consortium name="Mycorrhizal Genomics Consortium"/>
            <person name="Kohler A."/>
            <person name="Kuo A."/>
            <person name="Nagy L.G."/>
            <person name="Floudas D."/>
            <person name="Copeland A."/>
            <person name="Barry K.W."/>
            <person name="Cichocki N."/>
            <person name="Veneault-Fourrey C."/>
            <person name="LaButti K."/>
            <person name="Lindquist E.A."/>
            <person name="Lipzen A."/>
            <person name="Lundell T."/>
            <person name="Morin E."/>
            <person name="Murat C."/>
            <person name="Riley R."/>
            <person name="Ohm R."/>
            <person name="Sun H."/>
            <person name="Tunlid A."/>
            <person name="Henrissat B."/>
            <person name="Grigoriev I.V."/>
            <person name="Hibbett D.S."/>
            <person name="Martin F."/>
        </authorList>
    </citation>
    <scope>NUCLEOTIDE SEQUENCE [LARGE SCALE GENOMIC DNA]</scope>
    <source>
        <strain evidence="3">F 1598</strain>
    </source>
</reference>
<keyword evidence="1" id="KW-0472">Membrane</keyword>
<accession>A0A0C3F3F8</accession>
<evidence type="ECO:0000256" key="1">
    <source>
        <dbReference type="SAM" id="Phobius"/>
    </source>
</evidence>
<dbReference type="Proteomes" id="UP000054166">
    <property type="component" value="Unassembled WGS sequence"/>
</dbReference>
<keyword evidence="1" id="KW-0812">Transmembrane</keyword>
<organism evidence="2 3">
    <name type="scientific">Piloderma croceum (strain F 1598)</name>
    <dbReference type="NCBI Taxonomy" id="765440"/>
    <lineage>
        <taxon>Eukaryota</taxon>
        <taxon>Fungi</taxon>
        <taxon>Dikarya</taxon>
        <taxon>Basidiomycota</taxon>
        <taxon>Agaricomycotina</taxon>
        <taxon>Agaricomycetes</taxon>
        <taxon>Agaricomycetidae</taxon>
        <taxon>Atheliales</taxon>
        <taxon>Atheliaceae</taxon>
        <taxon>Piloderma</taxon>
    </lineage>
</organism>
<proteinExistence type="predicted"/>
<dbReference type="HOGENOM" id="CLU_2441669_0_0_1"/>
<evidence type="ECO:0000313" key="2">
    <source>
        <dbReference type="EMBL" id="KIM74476.1"/>
    </source>
</evidence>